<sequence length="202" mass="21146">MFLEDSLGVRCGDVLKVVVERCGDVLKVVVERCGDVLKVVVERCGDVLKVVVERCGDVLKATMKSSVSVNLVSVVLLAICVGPTFLWPYPQPQDDGPVAIASPQRQPGVANSVGSESNPQPAVIAPSALPPTVSCECNPVCTKNATKADCNAGRAIPRADCPCCFVCGRQLGESCSEPTSPCDKDYGLVCGEDEVCKVCGSS</sequence>
<dbReference type="EMBL" id="OB662275">
    <property type="protein sequence ID" value="CAD7229784.1"/>
    <property type="molecule type" value="Genomic_DNA"/>
</dbReference>
<dbReference type="AlphaFoldDB" id="A0A7R8WIL9"/>
<name>A0A7R8WIL9_9CRUS</name>
<proteinExistence type="predicted"/>
<reference evidence="2" key="1">
    <citation type="submission" date="2020-11" db="EMBL/GenBank/DDBJ databases">
        <authorList>
            <person name="Tran Van P."/>
        </authorList>
    </citation>
    <scope>NUCLEOTIDE SEQUENCE</scope>
</reference>
<dbReference type="PROSITE" id="PS51323">
    <property type="entry name" value="IGFBP_N_2"/>
    <property type="match status" value="1"/>
</dbReference>
<feature type="domain" description="IGFBP N-terminal" evidence="1">
    <location>
        <begin position="133"/>
        <end position="199"/>
    </location>
</feature>
<organism evidence="2">
    <name type="scientific">Cyprideis torosa</name>
    <dbReference type="NCBI Taxonomy" id="163714"/>
    <lineage>
        <taxon>Eukaryota</taxon>
        <taxon>Metazoa</taxon>
        <taxon>Ecdysozoa</taxon>
        <taxon>Arthropoda</taxon>
        <taxon>Crustacea</taxon>
        <taxon>Oligostraca</taxon>
        <taxon>Ostracoda</taxon>
        <taxon>Podocopa</taxon>
        <taxon>Podocopida</taxon>
        <taxon>Cytherocopina</taxon>
        <taxon>Cytheroidea</taxon>
        <taxon>Cytherideidae</taxon>
        <taxon>Cyprideis</taxon>
    </lineage>
</organism>
<dbReference type="InterPro" id="IPR000867">
    <property type="entry name" value="IGFBP-like"/>
</dbReference>
<gene>
    <name evidence="2" type="ORF">CTOB1V02_LOCUS7650</name>
</gene>
<accession>A0A7R8WIL9</accession>
<evidence type="ECO:0000313" key="2">
    <source>
        <dbReference type="EMBL" id="CAD7229784.1"/>
    </source>
</evidence>
<protein>
    <recommendedName>
        <fullName evidence="1">IGFBP N-terminal domain-containing protein</fullName>
    </recommendedName>
</protein>
<dbReference type="GO" id="GO:0005576">
    <property type="term" value="C:extracellular region"/>
    <property type="evidence" value="ECO:0007669"/>
    <property type="project" value="InterPro"/>
</dbReference>
<dbReference type="OrthoDB" id="365605at2759"/>
<evidence type="ECO:0000259" key="1">
    <source>
        <dbReference type="PROSITE" id="PS51323"/>
    </source>
</evidence>